<dbReference type="InterPro" id="IPR017853">
    <property type="entry name" value="GH"/>
</dbReference>
<accession>A0A226F6V4</accession>
<dbReference type="PANTHER" id="PTHR37398">
    <property type="entry name" value="ENDO-BETA-1,4-MANNANASE"/>
    <property type="match status" value="1"/>
</dbReference>
<dbReference type="SUPFAM" id="SSF51445">
    <property type="entry name" value="(Trans)glycosidases"/>
    <property type="match status" value="1"/>
</dbReference>
<evidence type="ECO:0000313" key="2">
    <source>
        <dbReference type="EMBL" id="OXA64941.1"/>
    </source>
</evidence>
<feature type="transmembrane region" description="Helical" evidence="1">
    <location>
        <begin position="32"/>
        <end position="49"/>
    </location>
</feature>
<dbReference type="Gene3D" id="3.20.20.80">
    <property type="entry name" value="Glycosidases"/>
    <property type="match status" value="1"/>
</dbReference>
<protein>
    <submittedName>
        <fullName evidence="2">Mannan endo-1,4-beta-mannosidase</fullName>
    </submittedName>
</protein>
<gene>
    <name evidence="2" type="ORF">Fcan01_03520</name>
</gene>
<proteinExistence type="predicted"/>
<keyword evidence="1" id="KW-1133">Transmembrane helix</keyword>
<organism evidence="2 3">
    <name type="scientific">Folsomia candida</name>
    <name type="common">Springtail</name>
    <dbReference type="NCBI Taxonomy" id="158441"/>
    <lineage>
        <taxon>Eukaryota</taxon>
        <taxon>Metazoa</taxon>
        <taxon>Ecdysozoa</taxon>
        <taxon>Arthropoda</taxon>
        <taxon>Hexapoda</taxon>
        <taxon>Collembola</taxon>
        <taxon>Entomobryomorpha</taxon>
        <taxon>Isotomoidea</taxon>
        <taxon>Isotomidae</taxon>
        <taxon>Proisotominae</taxon>
        <taxon>Folsomia</taxon>
    </lineage>
</organism>
<evidence type="ECO:0000313" key="3">
    <source>
        <dbReference type="Proteomes" id="UP000198287"/>
    </source>
</evidence>
<sequence length="406" mass="45641">MTSFQTRLLFSITGYIIATPKRDFIQIKMTHFFAKVIIFTLFLGALSNAEFLSVSGKDFYYGQSKVFLSGTNIAWNSYGYDFGNDNYANSGPILEQWIREIALAGGNILRIWLHIEGDDTPLFDSQGNVTGTDRLGNLIRDLETFLDVSAQNNVFVIPVLWNGALMRNTNFVNLVLSDEKLQTYIDNALRPMVRQLASKPALAAWEVMNEPEGSALIESNANRCYDTTIIGRWGAGWTGANIPMERFLRFINRQNAAIRQEDPKVLITLGSWSEHSQTDAFSDSVNHYTDSCLIGAGGEQEGTIDFYQMHTYSWEGRWSDTSPFKIPATAYQLTKPIVIGEFSSVCGENEGVDTLWYNAYNSAYQGIWSWQYNAGGHCSDTKADQNRGMTHIRNFAHNGQIPVNIQ</sequence>
<evidence type="ECO:0000256" key="1">
    <source>
        <dbReference type="SAM" id="Phobius"/>
    </source>
</evidence>
<keyword evidence="1" id="KW-0812">Transmembrane</keyword>
<dbReference type="STRING" id="158441.A0A226F6V4"/>
<comment type="caution">
    <text evidence="2">The sequence shown here is derived from an EMBL/GenBank/DDBJ whole genome shotgun (WGS) entry which is preliminary data.</text>
</comment>
<dbReference type="Proteomes" id="UP000198287">
    <property type="component" value="Unassembled WGS sequence"/>
</dbReference>
<keyword evidence="3" id="KW-1185">Reference proteome</keyword>
<dbReference type="OMA" id="INEPEWC"/>
<name>A0A226F6V4_FOLCA</name>
<keyword evidence="1" id="KW-0472">Membrane</keyword>
<dbReference type="AlphaFoldDB" id="A0A226F6V4"/>
<dbReference type="EMBL" id="LNIX01000001">
    <property type="protein sequence ID" value="OXA64941.1"/>
    <property type="molecule type" value="Genomic_DNA"/>
</dbReference>
<reference evidence="2 3" key="1">
    <citation type="submission" date="2015-12" db="EMBL/GenBank/DDBJ databases">
        <title>The genome of Folsomia candida.</title>
        <authorList>
            <person name="Faddeeva A."/>
            <person name="Derks M.F."/>
            <person name="Anvar Y."/>
            <person name="Smit S."/>
            <person name="Van Straalen N."/>
            <person name="Roelofs D."/>
        </authorList>
    </citation>
    <scope>NUCLEOTIDE SEQUENCE [LARGE SCALE GENOMIC DNA]</scope>
    <source>
        <strain evidence="2 3">VU population</strain>
        <tissue evidence="2">Whole body</tissue>
    </source>
</reference>
<dbReference type="OrthoDB" id="6657943at2759"/>
<dbReference type="PANTHER" id="PTHR37398:SF3">
    <property type="entry name" value="GLYCOSIDE HYDROLASE FAMILY 5 DOMAIN-CONTAINING PROTEIN"/>
    <property type="match status" value="1"/>
</dbReference>